<name>A0A251XH27_CLAMM</name>
<reference evidence="2 3" key="1">
    <citation type="submission" date="2016-08" db="EMBL/GenBank/DDBJ databases">
        <title>Genome sequence of Clavibacter michiganensis subsp. michiganensis strain CASJ007.</title>
        <authorList>
            <person name="Thapa S.P."/>
            <person name="Coaker G."/>
        </authorList>
    </citation>
    <scope>NUCLEOTIDE SEQUENCE [LARGE SCALE GENOMIC DNA]</scope>
    <source>
        <strain evidence="2">CASJ007</strain>
    </source>
</reference>
<dbReference type="AlphaFoldDB" id="A0A251XH27"/>
<gene>
    <name evidence="2" type="ORF">CMMCAS07_10655</name>
</gene>
<accession>A0A251XH27</accession>
<feature type="region of interest" description="Disordered" evidence="1">
    <location>
        <begin position="117"/>
        <end position="144"/>
    </location>
</feature>
<evidence type="ECO:0000256" key="1">
    <source>
        <dbReference type="SAM" id="MobiDB-lite"/>
    </source>
</evidence>
<evidence type="ECO:0000313" key="3">
    <source>
        <dbReference type="Proteomes" id="UP000195062"/>
    </source>
</evidence>
<evidence type="ECO:0000313" key="2">
    <source>
        <dbReference type="EMBL" id="OUE02468.1"/>
    </source>
</evidence>
<dbReference type="EMBL" id="MDHH01000002">
    <property type="protein sequence ID" value="OUE02468.1"/>
    <property type="molecule type" value="Genomic_DNA"/>
</dbReference>
<organism evidence="2 3">
    <name type="scientific">Clavibacter michiganensis subsp. michiganensis</name>
    <dbReference type="NCBI Taxonomy" id="33013"/>
    <lineage>
        <taxon>Bacteria</taxon>
        <taxon>Bacillati</taxon>
        <taxon>Actinomycetota</taxon>
        <taxon>Actinomycetes</taxon>
        <taxon>Micrococcales</taxon>
        <taxon>Microbacteriaceae</taxon>
        <taxon>Clavibacter</taxon>
    </lineage>
</organism>
<keyword evidence="3" id="KW-1185">Reference proteome</keyword>
<proteinExistence type="predicted"/>
<feature type="region of interest" description="Disordered" evidence="1">
    <location>
        <begin position="1"/>
        <end position="24"/>
    </location>
</feature>
<feature type="compositionally biased region" description="Polar residues" evidence="1">
    <location>
        <begin position="123"/>
        <end position="142"/>
    </location>
</feature>
<protein>
    <submittedName>
        <fullName evidence="2">Uncharacterized protein</fullName>
    </submittedName>
</protein>
<sequence>MSMNTSSRLCGSRRTSCTGTSAATSRRTMSAVSSLERALSRIPSGLLAAPATSAMARSGADVSMTRSGMECSNSSARVPWKIIRPSARMPSTPAIFSISSRRWLETITVMPWPARSMRRERTSSMPAGSSPLVGSSRTSSEGSRARAMAIPSRCFIPSEYRRTSLSRCCVSRTVANARSTWASASPSMSRTIRMFSHPVRWP</sequence>
<comment type="caution">
    <text evidence="2">The sequence shown here is derived from an EMBL/GenBank/DDBJ whole genome shotgun (WGS) entry which is preliminary data.</text>
</comment>
<dbReference type="AntiFam" id="ANF00062">
    <property type="entry name" value="Shadow ORF (opposite ABC transporter protein)"/>
</dbReference>
<dbReference type="Proteomes" id="UP000195062">
    <property type="component" value="Unassembled WGS sequence"/>
</dbReference>